<comment type="similarity">
    <text evidence="6">Belongs to the DNA polymerase HolA subunit family.</text>
</comment>
<evidence type="ECO:0000313" key="9">
    <source>
        <dbReference type="Proteomes" id="UP000055047"/>
    </source>
</evidence>
<gene>
    <name evidence="8" type="primary">holA</name>
    <name evidence="8" type="ORF">ANAPHAGO_00672</name>
</gene>
<evidence type="ECO:0000313" key="8">
    <source>
        <dbReference type="EMBL" id="CEG20587.1"/>
    </source>
</evidence>
<dbReference type="NCBIfam" id="TIGR01128">
    <property type="entry name" value="holA"/>
    <property type="match status" value="1"/>
</dbReference>
<dbReference type="GO" id="GO:0003677">
    <property type="term" value="F:DNA binding"/>
    <property type="evidence" value="ECO:0007669"/>
    <property type="project" value="InterPro"/>
</dbReference>
<protein>
    <recommendedName>
        <fullName evidence="1">DNA-directed DNA polymerase</fullName>
        <ecNumber evidence="1">2.7.7.7</ecNumber>
    </recommendedName>
</protein>
<dbReference type="Gene3D" id="1.20.272.10">
    <property type="match status" value="1"/>
</dbReference>
<keyword evidence="3 8" id="KW-0548">Nucleotidyltransferase</keyword>
<dbReference type="PANTHER" id="PTHR34388">
    <property type="entry name" value="DNA POLYMERASE III SUBUNIT DELTA"/>
    <property type="match status" value="1"/>
</dbReference>
<name>A0A098EFL7_ANAPH</name>
<dbReference type="InterPro" id="IPR005790">
    <property type="entry name" value="DNA_polIII_delta"/>
</dbReference>
<dbReference type="Proteomes" id="UP000055047">
    <property type="component" value="Unassembled WGS sequence"/>
</dbReference>
<dbReference type="PANTHER" id="PTHR34388:SF1">
    <property type="entry name" value="DNA POLYMERASE III SUBUNIT DELTA"/>
    <property type="match status" value="1"/>
</dbReference>
<dbReference type="GO" id="GO:0006261">
    <property type="term" value="P:DNA-templated DNA replication"/>
    <property type="evidence" value="ECO:0007669"/>
    <property type="project" value="TreeGrafter"/>
</dbReference>
<dbReference type="GO" id="GO:0003887">
    <property type="term" value="F:DNA-directed DNA polymerase activity"/>
    <property type="evidence" value="ECO:0007669"/>
    <property type="project" value="UniProtKB-KW"/>
</dbReference>
<dbReference type="EMBL" id="CCXQ01000037">
    <property type="protein sequence ID" value="CEG20587.1"/>
    <property type="molecule type" value="Genomic_DNA"/>
</dbReference>
<keyword evidence="4" id="KW-0235">DNA replication</keyword>
<dbReference type="AlphaFoldDB" id="A0A098EFL7"/>
<keyword evidence="5" id="KW-0239">DNA-directed DNA polymerase</keyword>
<keyword evidence="2 8" id="KW-0808">Transferase</keyword>
<evidence type="ECO:0000256" key="6">
    <source>
        <dbReference type="ARBA" id="ARBA00034754"/>
    </source>
</evidence>
<evidence type="ECO:0000256" key="7">
    <source>
        <dbReference type="ARBA" id="ARBA00049244"/>
    </source>
</evidence>
<dbReference type="GO" id="GO:0009360">
    <property type="term" value="C:DNA polymerase III complex"/>
    <property type="evidence" value="ECO:0007669"/>
    <property type="project" value="TreeGrafter"/>
</dbReference>
<dbReference type="SUPFAM" id="SSF52540">
    <property type="entry name" value="P-loop containing nucleoside triphosphate hydrolases"/>
    <property type="match status" value="1"/>
</dbReference>
<dbReference type="InterPro" id="IPR027417">
    <property type="entry name" value="P-loop_NTPase"/>
</dbReference>
<sequence>MNQCLGKSPEKSYVKVTASKLKDFFSNPGACGSVLLYGNDYSRISHYTQKIINLLTSKEEFSVLRTEFSHASKEPEQLFVDLSTVPMFHQKSLVILTDAKDSLSPDLRTAVDNLNTCHCYVIVQAKELSSTSSLRTYYNNHVMYAAIACYKEDNINNIVAEFLAENQVTYNTETFALLCNLLQTSNACIQPELEKLLLYLGTKRNLSIEDLQESFAADFDPALDDICIAIADGNLKSFNRAADALLQNKIAAVLIIRSSIKYFMTLEYLLRKVRSGCDINTAVKSVQPPIFFRLVAQLKKHVSTVPYQMVQLILRRLHEAEVQCKLSDSSQESMYRHLMYTLILSVQQIRR</sequence>
<evidence type="ECO:0000256" key="2">
    <source>
        <dbReference type="ARBA" id="ARBA00022679"/>
    </source>
</evidence>
<dbReference type="Gene3D" id="3.40.50.300">
    <property type="entry name" value="P-loop containing nucleotide triphosphate hydrolases"/>
    <property type="match status" value="1"/>
</dbReference>
<evidence type="ECO:0000256" key="3">
    <source>
        <dbReference type="ARBA" id="ARBA00022695"/>
    </source>
</evidence>
<dbReference type="SUPFAM" id="SSF48019">
    <property type="entry name" value="post-AAA+ oligomerization domain-like"/>
    <property type="match status" value="1"/>
</dbReference>
<evidence type="ECO:0000256" key="5">
    <source>
        <dbReference type="ARBA" id="ARBA00022932"/>
    </source>
</evidence>
<proteinExistence type="inferred from homology"/>
<organism evidence="8 9">
    <name type="scientific">Anaplasma phagocytophilum</name>
    <name type="common">Ehrlichia phagocytophila</name>
    <dbReference type="NCBI Taxonomy" id="948"/>
    <lineage>
        <taxon>Bacteria</taxon>
        <taxon>Pseudomonadati</taxon>
        <taxon>Pseudomonadota</taxon>
        <taxon>Alphaproteobacteria</taxon>
        <taxon>Rickettsiales</taxon>
        <taxon>Anaplasmataceae</taxon>
        <taxon>Anaplasma</taxon>
        <taxon>phagocytophilum group</taxon>
    </lineage>
</organism>
<reference evidence="8 9" key="1">
    <citation type="submission" date="2014-09" db="EMBL/GenBank/DDBJ databases">
        <authorList>
            <person name="Loux Valentin"/>
            <person name="Dugat Thibaut"/>
        </authorList>
    </citation>
    <scope>NUCLEOTIDE SEQUENCE [LARGE SCALE GENOMIC DNA]</scope>
    <source>
        <strain evidence="8 9">BOV-10_179</strain>
    </source>
</reference>
<dbReference type="InterPro" id="IPR008921">
    <property type="entry name" value="DNA_pol3_clamp-load_cplx_C"/>
</dbReference>
<evidence type="ECO:0000256" key="4">
    <source>
        <dbReference type="ARBA" id="ARBA00022705"/>
    </source>
</evidence>
<dbReference type="EC" id="2.7.7.7" evidence="1"/>
<dbReference type="RefSeq" id="WP_230952707.1">
    <property type="nucleotide sequence ID" value="NZ_CCXQ01000037.1"/>
</dbReference>
<evidence type="ECO:0000256" key="1">
    <source>
        <dbReference type="ARBA" id="ARBA00012417"/>
    </source>
</evidence>
<comment type="catalytic activity">
    <reaction evidence="7">
        <text>DNA(n) + a 2'-deoxyribonucleoside 5'-triphosphate = DNA(n+1) + diphosphate</text>
        <dbReference type="Rhea" id="RHEA:22508"/>
        <dbReference type="Rhea" id="RHEA-COMP:17339"/>
        <dbReference type="Rhea" id="RHEA-COMP:17340"/>
        <dbReference type="ChEBI" id="CHEBI:33019"/>
        <dbReference type="ChEBI" id="CHEBI:61560"/>
        <dbReference type="ChEBI" id="CHEBI:173112"/>
        <dbReference type="EC" id="2.7.7.7"/>
    </reaction>
</comment>
<accession>A0A098EFL7</accession>